<comment type="caution">
    <text evidence="3">The sequence shown here is derived from an EMBL/GenBank/DDBJ whole genome shotgun (WGS) entry which is preliminary data.</text>
</comment>
<dbReference type="GO" id="GO:0016020">
    <property type="term" value="C:membrane"/>
    <property type="evidence" value="ECO:0007669"/>
    <property type="project" value="TreeGrafter"/>
</dbReference>
<comment type="similarity">
    <text evidence="1">Belongs to the short-chain dehydrogenases/reductases (SDR) family.</text>
</comment>
<keyword evidence="4" id="KW-1185">Reference proteome</keyword>
<proteinExistence type="inferred from homology"/>
<dbReference type="SUPFAM" id="SSF51735">
    <property type="entry name" value="NAD(P)-binding Rossmann-fold domains"/>
    <property type="match status" value="1"/>
</dbReference>
<evidence type="ECO:0000256" key="1">
    <source>
        <dbReference type="ARBA" id="ARBA00006484"/>
    </source>
</evidence>
<dbReference type="Gene3D" id="3.40.50.720">
    <property type="entry name" value="NAD(P)-binding Rossmann-like Domain"/>
    <property type="match status" value="1"/>
</dbReference>
<evidence type="ECO:0000313" key="4">
    <source>
        <dbReference type="Proteomes" id="UP000027442"/>
    </source>
</evidence>
<dbReference type="AlphaFoldDB" id="A0A069QFA3"/>
<dbReference type="Proteomes" id="UP000027442">
    <property type="component" value="Unassembled WGS sequence"/>
</dbReference>
<dbReference type="PANTHER" id="PTHR44196">
    <property type="entry name" value="DEHYDROGENASE/REDUCTASE SDR FAMILY MEMBER 7B"/>
    <property type="match status" value="1"/>
</dbReference>
<dbReference type="GO" id="GO:0016491">
    <property type="term" value="F:oxidoreductase activity"/>
    <property type="evidence" value="ECO:0007669"/>
    <property type="project" value="UniProtKB-KW"/>
</dbReference>
<evidence type="ECO:0000313" key="3">
    <source>
        <dbReference type="EMBL" id="KDR51485.1"/>
    </source>
</evidence>
<dbReference type="RefSeq" id="WP_018966667.1">
    <property type="nucleotide sequence ID" value="NZ_KB899211.1"/>
</dbReference>
<dbReference type="eggNOG" id="COG4221">
    <property type="taxonomic scope" value="Bacteria"/>
</dbReference>
<dbReference type="PATRIC" id="fig|1122985.7.peg.2493"/>
<evidence type="ECO:0000256" key="2">
    <source>
        <dbReference type="ARBA" id="ARBA00023002"/>
    </source>
</evidence>
<dbReference type="HOGENOM" id="CLU_010194_2_1_10"/>
<protein>
    <submittedName>
        <fullName evidence="3">Oxidoreductase, short chain dehydrogenase/reductase family protein</fullName>
    </submittedName>
</protein>
<gene>
    <name evidence="3" type="ORF">HMPREF1991_02407</name>
</gene>
<dbReference type="Pfam" id="PF00106">
    <property type="entry name" value="adh_short"/>
    <property type="match status" value="1"/>
</dbReference>
<keyword evidence="2" id="KW-0560">Oxidoreductase</keyword>
<dbReference type="PANTHER" id="PTHR44196:SF1">
    <property type="entry name" value="DEHYDROGENASE_REDUCTASE SDR FAMILY MEMBER 7B"/>
    <property type="match status" value="1"/>
</dbReference>
<reference evidence="3 4" key="1">
    <citation type="submission" date="2013-08" db="EMBL/GenBank/DDBJ databases">
        <authorList>
            <person name="Weinstock G."/>
            <person name="Sodergren E."/>
            <person name="Wylie T."/>
            <person name="Fulton L."/>
            <person name="Fulton R."/>
            <person name="Fronick C."/>
            <person name="O'Laughlin M."/>
            <person name="Godfrey J."/>
            <person name="Miner T."/>
            <person name="Herter B."/>
            <person name="Appelbaum E."/>
            <person name="Cordes M."/>
            <person name="Lek S."/>
            <person name="Wollam A."/>
            <person name="Pepin K.H."/>
            <person name="Palsikar V.B."/>
            <person name="Mitreva M."/>
            <person name="Wilson R.K."/>
        </authorList>
    </citation>
    <scope>NUCLEOTIDE SEQUENCE [LARGE SCALE GENOMIC DNA]</scope>
    <source>
        <strain evidence="3 4">ATCC 15930</strain>
    </source>
</reference>
<organism evidence="3 4">
    <name type="scientific">Hoylesella loescheii DSM 19665 = JCM 12249 = ATCC 15930</name>
    <dbReference type="NCBI Taxonomy" id="1122985"/>
    <lineage>
        <taxon>Bacteria</taxon>
        <taxon>Pseudomonadati</taxon>
        <taxon>Bacteroidota</taxon>
        <taxon>Bacteroidia</taxon>
        <taxon>Bacteroidales</taxon>
        <taxon>Prevotellaceae</taxon>
        <taxon>Hoylesella</taxon>
    </lineage>
</organism>
<accession>A0A069QFA3</accession>
<dbReference type="InterPro" id="IPR036291">
    <property type="entry name" value="NAD(P)-bd_dom_sf"/>
</dbReference>
<sequence length="251" mass="27607">MNIFITGGTSGIGLALARFYAAEGHRVGVCGRNTARIDRSDEVNKLLLAYQLDVCDKDALTAAVDAFCADKGLDMMIVAAGHYRNGVTEEVDFEQTSQMLKVNIVGALNAMEVAREAMKASGGHLVVIASVAGLLHYPCASVYAKCKRALIQIADAYRRSLADYQITVTTLVPGYIDTPRLREIYRNDLSKCPFCMPLNRAVETMTKAIAQRKEQVVFPPKMRLSIAFLSLLPTCLLSAFMHRKTLWSIPK</sequence>
<dbReference type="EMBL" id="JNGW01000105">
    <property type="protein sequence ID" value="KDR51485.1"/>
    <property type="molecule type" value="Genomic_DNA"/>
</dbReference>
<dbReference type="PRINTS" id="PR00081">
    <property type="entry name" value="GDHRDH"/>
</dbReference>
<name>A0A069QFA3_HOYLO</name>
<dbReference type="InterPro" id="IPR002347">
    <property type="entry name" value="SDR_fam"/>
</dbReference>